<dbReference type="AlphaFoldDB" id="A0A0N4U936"/>
<keyword evidence="3" id="KW-1185">Reference proteome</keyword>
<name>A0A0N4U936_DRAME</name>
<dbReference type="EMBL" id="UYYG01001161">
    <property type="protein sequence ID" value="VDN57612.1"/>
    <property type="molecule type" value="Genomic_DNA"/>
</dbReference>
<reference evidence="4" key="1">
    <citation type="submission" date="2017-02" db="UniProtKB">
        <authorList>
            <consortium name="WormBaseParasite"/>
        </authorList>
    </citation>
    <scope>IDENTIFICATION</scope>
</reference>
<evidence type="ECO:0000313" key="3">
    <source>
        <dbReference type="Proteomes" id="UP000274756"/>
    </source>
</evidence>
<proteinExistence type="predicted"/>
<reference evidence="1 3" key="2">
    <citation type="submission" date="2018-11" db="EMBL/GenBank/DDBJ databases">
        <authorList>
            <consortium name="Pathogen Informatics"/>
        </authorList>
    </citation>
    <scope>NUCLEOTIDE SEQUENCE [LARGE SCALE GENOMIC DNA]</scope>
</reference>
<evidence type="ECO:0000313" key="4">
    <source>
        <dbReference type="WBParaSite" id="DME_0000358001-mRNA-1"/>
    </source>
</evidence>
<sequence>MGDPEKLKIISEFLEKNELKNAHETYEWSSVEELVELVRYDAERASNLLKALKTSVDCKCNYYEHRIKSIQAMNDSCKFLENISDLMKNFSKFTKSIHREKNLHSVIHLNENSATSPERNRPICISDKSSHNFNAVQAKKLEIPKTPELRSECAKRIQREVKNRIIRFGIRF</sequence>
<evidence type="ECO:0000313" key="2">
    <source>
        <dbReference type="Proteomes" id="UP000038040"/>
    </source>
</evidence>
<evidence type="ECO:0000313" key="1">
    <source>
        <dbReference type="EMBL" id="VDN57612.1"/>
    </source>
</evidence>
<organism evidence="2 4">
    <name type="scientific">Dracunculus medinensis</name>
    <name type="common">Guinea worm</name>
    <dbReference type="NCBI Taxonomy" id="318479"/>
    <lineage>
        <taxon>Eukaryota</taxon>
        <taxon>Metazoa</taxon>
        <taxon>Ecdysozoa</taxon>
        <taxon>Nematoda</taxon>
        <taxon>Chromadorea</taxon>
        <taxon>Rhabditida</taxon>
        <taxon>Spirurina</taxon>
        <taxon>Dracunculoidea</taxon>
        <taxon>Dracunculidae</taxon>
        <taxon>Dracunculus</taxon>
    </lineage>
</organism>
<gene>
    <name evidence="1" type="ORF">DME_LOCUS7585</name>
</gene>
<dbReference type="Proteomes" id="UP000038040">
    <property type="component" value="Unplaced"/>
</dbReference>
<dbReference type="WBParaSite" id="DME_0000358001-mRNA-1">
    <property type="protein sequence ID" value="DME_0000358001-mRNA-1"/>
    <property type="gene ID" value="DME_0000358001"/>
</dbReference>
<dbReference type="Proteomes" id="UP000274756">
    <property type="component" value="Unassembled WGS sequence"/>
</dbReference>
<protein>
    <submittedName>
        <fullName evidence="1 4">Uncharacterized protein</fullName>
    </submittedName>
</protein>
<accession>A0A0N4U936</accession>